<evidence type="ECO:0000313" key="3">
    <source>
        <dbReference type="Proteomes" id="UP000623795"/>
    </source>
</evidence>
<comment type="caution">
    <text evidence="2">The sequence shown here is derived from an EMBL/GenBank/DDBJ whole genome shotgun (WGS) entry which is preliminary data.</text>
</comment>
<gene>
    <name evidence="2" type="ORF">GPA22_00930</name>
</gene>
<evidence type="ECO:0000256" key="1">
    <source>
        <dbReference type="SAM" id="MobiDB-lite"/>
    </source>
</evidence>
<reference evidence="2 3" key="1">
    <citation type="submission" date="2019-12" db="EMBL/GenBank/DDBJ databases">
        <title>Comparative genomics gives insights into the taxonomy of the Azoarcus-Aromatoleum group and reveals separate origins of nif in the plant-associated Azoarcus and non-plant-associated Aromatoleum sub-groups.</title>
        <authorList>
            <person name="Lafos M."/>
            <person name="Maluk M."/>
            <person name="Batista M."/>
            <person name="Junghare M."/>
            <person name="Carmona M."/>
            <person name="Faoro H."/>
            <person name="Cruz L.M."/>
            <person name="Battistoni F."/>
            <person name="De Souza E."/>
            <person name="Pedrosa F."/>
            <person name="Chen W.-M."/>
            <person name="Poole P.S."/>
            <person name="Dixon R.A."/>
            <person name="James E.K."/>
        </authorList>
    </citation>
    <scope>NUCLEOTIDE SEQUENCE [LARGE SCALE GENOMIC DNA]</scope>
    <source>
        <strain evidence="2 3">Td21</strain>
    </source>
</reference>
<dbReference type="RefSeq" id="WP_169254212.1">
    <property type="nucleotide sequence ID" value="NZ_WTVN01000001.1"/>
</dbReference>
<protein>
    <submittedName>
        <fullName evidence="2">Uncharacterized protein</fullName>
    </submittedName>
</protein>
<sequence length="110" mass="12183">MTNIVSIDTHPARLRPGEMALHAEYGWVEILERAGSRRRIRWIERPPVSSELPRTEVDHAGDVSMESPAVWEDWVDGNALKGTSRPLPASGRRAAVPPAILPRRTTAPEG</sequence>
<dbReference type="EMBL" id="WTVN01000001">
    <property type="protein sequence ID" value="NMG42301.1"/>
    <property type="molecule type" value="Genomic_DNA"/>
</dbReference>
<accession>A0ABX1PS76</accession>
<name>A0ABX1PS76_9RHOO</name>
<dbReference type="Proteomes" id="UP000623795">
    <property type="component" value="Unassembled WGS sequence"/>
</dbReference>
<proteinExistence type="predicted"/>
<evidence type="ECO:0000313" key="2">
    <source>
        <dbReference type="EMBL" id="NMG42301.1"/>
    </source>
</evidence>
<keyword evidence="3" id="KW-1185">Reference proteome</keyword>
<feature type="region of interest" description="Disordered" evidence="1">
    <location>
        <begin position="82"/>
        <end position="110"/>
    </location>
</feature>
<organism evidence="2 3">
    <name type="scientific">Aromatoleum toluvorans</name>
    <dbReference type="NCBI Taxonomy" id="92002"/>
    <lineage>
        <taxon>Bacteria</taxon>
        <taxon>Pseudomonadati</taxon>
        <taxon>Pseudomonadota</taxon>
        <taxon>Betaproteobacteria</taxon>
        <taxon>Rhodocyclales</taxon>
        <taxon>Rhodocyclaceae</taxon>
        <taxon>Aromatoleum</taxon>
    </lineage>
</organism>